<name>A0ABP0GL11_CLALP</name>
<dbReference type="CDD" id="cd00155">
    <property type="entry name" value="RasGEF"/>
    <property type="match status" value="1"/>
</dbReference>
<dbReference type="Gene3D" id="2.30.29.30">
    <property type="entry name" value="Pleckstrin-homology domain (PH domain)/Phosphotyrosine-binding domain (PTB)"/>
    <property type="match status" value="1"/>
</dbReference>
<dbReference type="Pfam" id="PF00617">
    <property type="entry name" value="RasGEF"/>
    <property type="match status" value="1"/>
</dbReference>
<dbReference type="Pfam" id="PF22697">
    <property type="entry name" value="SOS1_NGEF_PH"/>
    <property type="match status" value="1"/>
</dbReference>
<dbReference type="InterPro" id="IPR036964">
    <property type="entry name" value="RASGEF_cat_dom_sf"/>
</dbReference>
<dbReference type="InterPro" id="IPR055251">
    <property type="entry name" value="SOS1_NGEF_PH"/>
</dbReference>
<dbReference type="SMART" id="SM00233">
    <property type="entry name" value="PH"/>
    <property type="match status" value="1"/>
</dbReference>
<reference evidence="8 9" key="1">
    <citation type="submission" date="2024-02" db="EMBL/GenBank/DDBJ databases">
        <authorList>
            <person name="Daric V."/>
            <person name="Darras S."/>
        </authorList>
    </citation>
    <scope>NUCLEOTIDE SEQUENCE [LARGE SCALE GENOMIC DNA]</scope>
</reference>
<dbReference type="PANTHER" id="PTHR23113:SF363">
    <property type="entry name" value="PROTEIN SON OF SEVENLESS"/>
    <property type="match status" value="1"/>
</dbReference>
<dbReference type="InterPro" id="IPR000651">
    <property type="entry name" value="Ras-like_Gua-exchang_fac_N"/>
</dbReference>
<evidence type="ECO:0000256" key="3">
    <source>
        <dbReference type="SAM" id="MobiDB-lite"/>
    </source>
</evidence>
<dbReference type="Gene3D" id="6.10.250.3060">
    <property type="match status" value="1"/>
</dbReference>
<evidence type="ECO:0000313" key="9">
    <source>
        <dbReference type="Proteomes" id="UP001642483"/>
    </source>
</evidence>
<dbReference type="Gene3D" id="1.10.20.10">
    <property type="entry name" value="Histone, subunit A"/>
    <property type="match status" value="1"/>
</dbReference>
<dbReference type="Gene3D" id="1.20.900.10">
    <property type="entry name" value="Dbl homology (DH) domain"/>
    <property type="match status" value="1"/>
</dbReference>
<dbReference type="PROSITE" id="PS50003">
    <property type="entry name" value="PH_DOMAIN"/>
    <property type="match status" value="1"/>
</dbReference>
<feature type="compositionally biased region" description="Basic and acidic residues" evidence="3">
    <location>
        <begin position="1003"/>
        <end position="1017"/>
    </location>
</feature>
<evidence type="ECO:0000259" key="7">
    <source>
        <dbReference type="PROSITE" id="PS50212"/>
    </source>
</evidence>
<feature type="domain" description="N-terminal Ras-GEF" evidence="7">
    <location>
        <begin position="579"/>
        <end position="723"/>
    </location>
</feature>
<dbReference type="SMART" id="SM00229">
    <property type="entry name" value="RasGEFN"/>
    <property type="match status" value="1"/>
</dbReference>
<dbReference type="SUPFAM" id="SSF48366">
    <property type="entry name" value="Ras GEF"/>
    <property type="match status" value="1"/>
</dbReference>
<protein>
    <recommendedName>
        <fullName evidence="10">Son of sevenless</fullName>
    </recommendedName>
</protein>
<sequence>MDSSNETRFSGTFISSITKIQQARHGSLSLSQEAVQYLDHLLIRLLVSLLQPFPKNLQEAQEQLSRKFPEPLSSGAIEDAKLKMRDKSRKKVHISVDKVHHILKDLAQSSADKQVSLFFAALLEYMLFDILKLTANYVENISMTRKEISEQDVKIAMYADKVLVNIFQGDENEEDIPLIPVATFDEKGETSYATLVRALLAEEQRYLRDLHLIIKIFKKAFTDNPNLFTEADIDIIFGNIEDIAEMSTKLIVMLEEAAEMTDESNPVPLIGNCFEELAEECSFELYSDYAQNITKETWDSQFRAILRQTAVNSVLKAEKAEGFRDMVTYVLPHLLVAPIYHGLNYFDQIQVLQRTTSDEEDKDCFCQTVSAISPIKLVIEGRAASLPKNRPSEASLRISWKGGVQAEKMKRIENSIEGWVGKTITQMCNEFIYEGDLVRISGKRSSERRVFLFDSLMVCCKSNQGRRPMPSVTMTHEFRLKEKILLRRTSIQDDEQSGQQFIVCEGETRHLFVAHSEDEKRTWMSHLVRLQYRSVYDHRLDQLIRKEAQSQPLRLPSEDKYRFAVPDTTENIIIDDEKSIPSIKGGTVLKLVERLTYHEYYDSSFTKTFLTTFRSFCKPQLLLDFLIERFNIPEPPPSEEQQAAIDRGEIITRDDLKRFRNEFAQPIQLRVMNVLRQWLEYHWYDFEADQTLLKRVEKFVSSVHGKNMQKWARTMQKIIMKKNDSEDEMPTFSFAQDPPPVEWHLTHDKEKYTIMTLHPIEIARQLTLLEFAMYRKVQPSELVGTVWTKAGKEANSPNLLKMIHSSTTVSRWLSKSIVEAKNFEERTSVMSRAVEIMQVLKQLNNFNGLLEFVAAFNSSAIHRLHHTKQHLPERLLKALRECMDLCDPRLTRTLEKLRSCDPPCVPFVGTFLTNILKTEEGNPHLLPNYPEKLELINFAKRRMVASILFDIQQYQNQPYNLIPVPEIQEFLTGLSPLKGFTEKQFNDYLFACSQEIEPRHAERAARFPRTLNDKEMKSPGTVPSKRSTKTSLYRDESKISLLDRRNSVPDEEPVPAPAVTPEAPVTPVKKEPPPPPRPPRQPMAHDLVSAPPVMGQNVFSFDHVPRLHPPETPAIFGRATSIEEDDNGPPPLPPRDDYWNQPQPSFPPAELEFFHNQADLFMHHPMHPYSQGGMYGYNFPEPDPSSEIESGFNSQEFTFPTSGQQHIGYPSPFNSTPPPPAIVERAPPVPPRDPPVVPPRDDTYSSTRYVPDPMRFASSSNRVTSNSHSGGPPPIPRRQPSAPSV</sequence>
<dbReference type="InterPro" id="IPR023578">
    <property type="entry name" value="Ras_GEF_dom_sf"/>
</dbReference>
<feature type="region of interest" description="Disordered" evidence="3">
    <location>
        <begin position="1182"/>
        <end position="1285"/>
    </location>
</feature>
<dbReference type="CDD" id="cd22915">
    <property type="entry name" value="HFD_SOS1_rpt2"/>
    <property type="match status" value="1"/>
</dbReference>
<accession>A0ABP0GL11</accession>
<dbReference type="Pfam" id="PF00618">
    <property type="entry name" value="RasGEF_N"/>
    <property type="match status" value="1"/>
</dbReference>
<proteinExistence type="predicted"/>
<feature type="domain" description="PH" evidence="4">
    <location>
        <begin position="430"/>
        <end position="532"/>
    </location>
</feature>
<dbReference type="InterPro" id="IPR009072">
    <property type="entry name" value="Histone-fold"/>
</dbReference>
<dbReference type="InterPro" id="IPR019804">
    <property type="entry name" value="Ras_G-nucl-exch_fac_CS"/>
</dbReference>
<evidence type="ECO:0008006" key="10">
    <source>
        <dbReference type="Google" id="ProtNLM"/>
    </source>
</evidence>
<feature type="compositionally biased region" description="Polar residues" evidence="3">
    <location>
        <begin position="1187"/>
        <end position="1205"/>
    </location>
</feature>
<feature type="region of interest" description="Disordered" evidence="3">
    <location>
        <begin position="1121"/>
        <end position="1145"/>
    </location>
</feature>
<evidence type="ECO:0000256" key="1">
    <source>
        <dbReference type="ARBA" id="ARBA00022658"/>
    </source>
</evidence>
<feature type="domain" description="Ras-GEF" evidence="5">
    <location>
        <begin position="758"/>
        <end position="999"/>
    </location>
</feature>
<feature type="domain" description="DH" evidence="6">
    <location>
        <begin position="191"/>
        <end position="382"/>
    </location>
</feature>
<feature type="region of interest" description="Disordered" evidence="3">
    <location>
        <begin position="1003"/>
        <end position="1086"/>
    </location>
</feature>
<feature type="compositionally biased region" description="Pro residues" evidence="3">
    <location>
        <begin position="1215"/>
        <end position="1238"/>
    </location>
</feature>
<dbReference type="SUPFAM" id="SSF47113">
    <property type="entry name" value="Histone-fold"/>
    <property type="match status" value="1"/>
</dbReference>
<dbReference type="SUPFAM" id="SSF50729">
    <property type="entry name" value="PH domain-like"/>
    <property type="match status" value="1"/>
</dbReference>
<dbReference type="Gene3D" id="1.20.870.10">
    <property type="entry name" value="Son of sevenless (SoS) protein Chain: S domain 1"/>
    <property type="match status" value="1"/>
</dbReference>
<dbReference type="InterPro" id="IPR001895">
    <property type="entry name" value="RASGEF_cat_dom"/>
</dbReference>
<organism evidence="8 9">
    <name type="scientific">Clavelina lepadiformis</name>
    <name type="common">Light-bulb sea squirt</name>
    <name type="synonym">Ascidia lepadiformis</name>
    <dbReference type="NCBI Taxonomy" id="159417"/>
    <lineage>
        <taxon>Eukaryota</taxon>
        <taxon>Metazoa</taxon>
        <taxon>Chordata</taxon>
        <taxon>Tunicata</taxon>
        <taxon>Ascidiacea</taxon>
        <taxon>Aplousobranchia</taxon>
        <taxon>Clavelinidae</taxon>
        <taxon>Clavelina</taxon>
    </lineage>
</organism>
<comment type="caution">
    <text evidence="8">The sequence shown here is derived from an EMBL/GenBank/DDBJ whole genome shotgun (WGS) entry which is preliminary data.</text>
</comment>
<evidence type="ECO:0000313" key="8">
    <source>
        <dbReference type="EMBL" id="CAK8692407.1"/>
    </source>
</evidence>
<dbReference type="InterPro" id="IPR000219">
    <property type="entry name" value="DH_dom"/>
</dbReference>
<dbReference type="PROSITE" id="PS50010">
    <property type="entry name" value="DH_2"/>
    <property type="match status" value="1"/>
</dbReference>
<dbReference type="InterPro" id="IPR011993">
    <property type="entry name" value="PH-like_dom_sf"/>
</dbReference>
<dbReference type="InterPro" id="IPR001849">
    <property type="entry name" value="PH_domain"/>
</dbReference>
<dbReference type="InterPro" id="IPR035899">
    <property type="entry name" value="DBL_dom_sf"/>
</dbReference>
<dbReference type="SMART" id="SM00325">
    <property type="entry name" value="RhoGEF"/>
    <property type="match status" value="1"/>
</dbReference>
<keyword evidence="9" id="KW-1185">Reference proteome</keyword>
<feature type="compositionally biased region" description="Low complexity" evidence="3">
    <location>
        <begin position="1057"/>
        <end position="1067"/>
    </location>
</feature>
<dbReference type="PROSITE" id="PS50212">
    <property type="entry name" value="RASGEF_NTER"/>
    <property type="match status" value="1"/>
</dbReference>
<dbReference type="SUPFAM" id="SSF48065">
    <property type="entry name" value="DBL homology domain (DH-domain)"/>
    <property type="match status" value="1"/>
</dbReference>
<dbReference type="PROSITE" id="PS50009">
    <property type="entry name" value="RASGEF_CAT"/>
    <property type="match status" value="1"/>
</dbReference>
<dbReference type="Gene3D" id="1.10.840.10">
    <property type="entry name" value="Ras guanine-nucleotide exchange factors catalytic domain"/>
    <property type="match status" value="1"/>
</dbReference>
<dbReference type="CDD" id="cd06224">
    <property type="entry name" value="REM"/>
    <property type="match status" value="1"/>
</dbReference>
<evidence type="ECO:0000259" key="6">
    <source>
        <dbReference type="PROSITE" id="PS50010"/>
    </source>
</evidence>
<evidence type="ECO:0000256" key="2">
    <source>
        <dbReference type="PROSITE-ProRule" id="PRU00168"/>
    </source>
</evidence>
<dbReference type="SMART" id="SM00147">
    <property type="entry name" value="RasGEF"/>
    <property type="match status" value="1"/>
</dbReference>
<feature type="compositionally biased region" description="Low complexity" evidence="3">
    <location>
        <begin position="1258"/>
        <end position="1270"/>
    </location>
</feature>
<dbReference type="Proteomes" id="UP001642483">
    <property type="component" value="Unassembled WGS sequence"/>
</dbReference>
<gene>
    <name evidence="8" type="ORF">CVLEPA_LOCUS25675</name>
</gene>
<evidence type="ECO:0000259" key="5">
    <source>
        <dbReference type="PROSITE" id="PS50009"/>
    </source>
</evidence>
<keyword evidence="1 2" id="KW-0344">Guanine-nucleotide releasing factor</keyword>
<evidence type="ECO:0000259" key="4">
    <source>
        <dbReference type="PROSITE" id="PS50003"/>
    </source>
</evidence>
<dbReference type="EMBL" id="CAWYQH010000130">
    <property type="protein sequence ID" value="CAK8692407.1"/>
    <property type="molecule type" value="Genomic_DNA"/>
</dbReference>
<dbReference type="PANTHER" id="PTHR23113">
    <property type="entry name" value="GUANINE NUCLEOTIDE EXCHANGE FACTOR"/>
    <property type="match status" value="1"/>
</dbReference>
<feature type="compositionally biased region" description="Basic and acidic residues" evidence="3">
    <location>
        <begin position="1032"/>
        <end position="1048"/>
    </location>
</feature>
<dbReference type="Pfam" id="PF00621">
    <property type="entry name" value="RhoGEF"/>
    <property type="match status" value="1"/>
</dbReference>
<dbReference type="InterPro" id="IPR008937">
    <property type="entry name" value="Ras-like_GEF"/>
</dbReference>
<dbReference type="PROSITE" id="PS00720">
    <property type="entry name" value="RASGEF"/>
    <property type="match status" value="1"/>
</dbReference>